<dbReference type="InterPro" id="IPR035909">
    <property type="entry name" value="CheB_C"/>
</dbReference>
<dbReference type="GO" id="GO:0008984">
    <property type="term" value="F:protein-glutamate methylesterase activity"/>
    <property type="evidence" value="ECO:0007669"/>
    <property type="project" value="UniProtKB-EC"/>
</dbReference>
<feature type="active site" evidence="4">
    <location>
        <position position="48"/>
    </location>
</feature>
<evidence type="ECO:0000256" key="2">
    <source>
        <dbReference type="ARBA" id="ARBA00039140"/>
    </source>
</evidence>
<evidence type="ECO:0000256" key="1">
    <source>
        <dbReference type="ARBA" id="ARBA00022801"/>
    </source>
</evidence>
<name>A0A291RKX6_9NOCA</name>
<gene>
    <name evidence="7" type="ORF">CRH09_17690</name>
</gene>
<evidence type="ECO:0000259" key="6">
    <source>
        <dbReference type="PROSITE" id="PS50122"/>
    </source>
</evidence>
<dbReference type="GO" id="GO:0005737">
    <property type="term" value="C:cytoplasm"/>
    <property type="evidence" value="ECO:0007669"/>
    <property type="project" value="InterPro"/>
</dbReference>
<dbReference type="InterPro" id="IPR000673">
    <property type="entry name" value="Sig_transdc_resp-reg_Me-estase"/>
</dbReference>
<feature type="domain" description="CheB-type methylesterase" evidence="6">
    <location>
        <begin position="9"/>
        <end position="199"/>
    </location>
</feature>
<dbReference type="CDD" id="cd16433">
    <property type="entry name" value="CheB"/>
    <property type="match status" value="1"/>
</dbReference>
<dbReference type="GeneID" id="88359205"/>
<dbReference type="AlphaFoldDB" id="A0A291RKX6"/>
<sequence>MNNSRRGPSAAGYGIVAIGSSAGGVGALIRLLGGLPPLLPVPVVVVQHLNRQHETIIAEVLDRKSALPVALAEAGTRIAPGTVYIAPPNFHLLVGRGGRLVLSSGALVQFVRPSADLLFCSIAEAYAHRAIACVLTGSGSDGARGVGAVKARGGTVIVQDPDEAEFRGMPDAAVRTGAADLILPLAEIADAIGGLVGSRRP</sequence>
<evidence type="ECO:0000256" key="5">
    <source>
        <dbReference type="SAM" id="Phobius"/>
    </source>
</evidence>
<organism evidence="7 8">
    <name type="scientific">Nocardia terpenica</name>
    <dbReference type="NCBI Taxonomy" id="455432"/>
    <lineage>
        <taxon>Bacteria</taxon>
        <taxon>Bacillati</taxon>
        <taxon>Actinomycetota</taxon>
        <taxon>Actinomycetes</taxon>
        <taxon>Mycobacteriales</taxon>
        <taxon>Nocardiaceae</taxon>
        <taxon>Nocardia</taxon>
    </lineage>
</organism>
<proteinExistence type="predicted"/>
<evidence type="ECO:0000256" key="4">
    <source>
        <dbReference type="PROSITE-ProRule" id="PRU00050"/>
    </source>
</evidence>
<dbReference type="SUPFAM" id="SSF52738">
    <property type="entry name" value="Methylesterase CheB, C-terminal domain"/>
    <property type="match status" value="1"/>
</dbReference>
<dbReference type="PANTHER" id="PTHR42872:SF6">
    <property type="entry name" value="PROTEIN-GLUTAMATE METHYLESTERASE_PROTEIN-GLUTAMINE GLUTAMINASE"/>
    <property type="match status" value="1"/>
</dbReference>
<dbReference type="PANTHER" id="PTHR42872">
    <property type="entry name" value="PROTEIN-GLUTAMATE METHYLESTERASE/PROTEIN-GLUTAMINE GLUTAMINASE"/>
    <property type="match status" value="1"/>
</dbReference>
<dbReference type="PROSITE" id="PS50122">
    <property type="entry name" value="CHEB"/>
    <property type="match status" value="1"/>
</dbReference>
<evidence type="ECO:0000313" key="7">
    <source>
        <dbReference type="EMBL" id="ATL67752.1"/>
    </source>
</evidence>
<keyword evidence="1 4" id="KW-0378">Hydrolase</keyword>
<evidence type="ECO:0000313" key="8">
    <source>
        <dbReference type="Proteomes" id="UP000221961"/>
    </source>
</evidence>
<feature type="active site" evidence="4">
    <location>
        <position position="141"/>
    </location>
</feature>
<dbReference type="EMBL" id="CP023778">
    <property type="protein sequence ID" value="ATL67752.1"/>
    <property type="molecule type" value="Genomic_DNA"/>
</dbReference>
<comment type="catalytic activity">
    <reaction evidence="3">
        <text>[protein]-L-glutamate 5-O-methyl ester + H2O = L-glutamyl-[protein] + methanol + H(+)</text>
        <dbReference type="Rhea" id="RHEA:23236"/>
        <dbReference type="Rhea" id="RHEA-COMP:10208"/>
        <dbReference type="Rhea" id="RHEA-COMP:10311"/>
        <dbReference type="ChEBI" id="CHEBI:15377"/>
        <dbReference type="ChEBI" id="CHEBI:15378"/>
        <dbReference type="ChEBI" id="CHEBI:17790"/>
        <dbReference type="ChEBI" id="CHEBI:29973"/>
        <dbReference type="ChEBI" id="CHEBI:82795"/>
        <dbReference type="EC" id="3.1.1.61"/>
    </reaction>
</comment>
<keyword evidence="5" id="KW-0812">Transmembrane</keyword>
<dbReference type="GO" id="GO:0006935">
    <property type="term" value="P:chemotaxis"/>
    <property type="evidence" value="ECO:0007669"/>
    <property type="project" value="UniProtKB-UniRule"/>
</dbReference>
<dbReference type="GO" id="GO:0000156">
    <property type="term" value="F:phosphorelay response regulator activity"/>
    <property type="evidence" value="ECO:0007669"/>
    <property type="project" value="InterPro"/>
</dbReference>
<protein>
    <recommendedName>
        <fullName evidence="2">protein-glutamate methylesterase</fullName>
        <ecNumber evidence="2">3.1.1.61</ecNumber>
    </recommendedName>
</protein>
<dbReference type="Proteomes" id="UP000221961">
    <property type="component" value="Chromosome"/>
</dbReference>
<dbReference type="Pfam" id="PF01339">
    <property type="entry name" value="CheB_methylest"/>
    <property type="match status" value="1"/>
</dbReference>
<feature type="transmembrane region" description="Helical" evidence="5">
    <location>
        <begin position="12"/>
        <end position="33"/>
    </location>
</feature>
<dbReference type="RefSeq" id="WP_098694865.1">
    <property type="nucleotide sequence ID" value="NZ_CP023778.1"/>
</dbReference>
<feature type="active site" evidence="4">
    <location>
        <position position="21"/>
    </location>
</feature>
<keyword evidence="5" id="KW-0472">Membrane</keyword>
<accession>A0A291RKX6</accession>
<keyword evidence="4" id="KW-0145">Chemotaxis</keyword>
<evidence type="ECO:0000256" key="3">
    <source>
        <dbReference type="ARBA" id="ARBA00048267"/>
    </source>
</evidence>
<reference evidence="7 8" key="1">
    <citation type="submission" date="2017-10" db="EMBL/GenBank/DDBJ databases">
        <title>Comparative genomics between pathogenic Norcardia.</title>
        <authorList>
            <person name="Zeng L."/>
        </authorList>
    </citation>
    <scope>NUCLEOTIDE SEQUENCE [LARGE SCALE GENOMIC DNA]</scope>
    <source>
        <strain evidence="7 8">NC_YFY_NT001</strain>
    </source>
</reference>
<dbReference type="EC" id="3.1.1.61" evidence="2"/>
<dbReference type="Gene3D" id="3.40.50.180">
    <property type="entry name" value="Methylesterase CheB, C-terminal domain"/>
    <property type="match status" value="1"/>
</dbReference>
<keyword evidence="5" id="KW-1133">Transmembrane helix</keyword>
<dbReference type="KEGG" id="ntp:CRH09_17690"/>